<evidence type="ECO:0000256" key="1">
    <source>
        <dbReference type="SAM" id="MobiDB-lite"/>
    </source>
</evidence>
<feature type="region of interest" description="Disordered" evidence="1">
    <location>
        <begin position="103"/>
        <end position="130"/>
    </location>
</feature>
<dbReference type="AlphaFoldDB" id="A0AAW6RJ21"/>
<dbReference type="Proteomes" id="UP001237156">
    <property type="component" value="Unassembled WGS sequence"/>
</dbReference>
<evidence type="ECO:0000313" key="3">
    <source>
        <dbReference type="Proteomes" id="UP001237156"/>
    </source>
</evidence>
<accession>A0AAW6RJ21</accession>
<proteinExistence type="predicted"/>
<organism evidence="2 3">
    <name type="scientific">Ottowia cancrivicina</name>
    <dbReference type="NCBI Taxonomy" id="3040346"/>
    <lineage>
        <taxon>Bacteria</taxon>
        <taxon>Pseudomonadati</taxon>
        <taxon>Pseudomonadota</taxon>
        <taxon>Betaproteobacteria</taxon>
        <taxon>Burkholderiales</taxon>
        <taxon>Comamonadaceae</taxon>
        <taxon>Ottowia</taxon>
    </lineage>
</organism>
<comment type="caution">
    <text evidence="2">The sequence shown here is derived from an EMBL/GenBank/DDBJ whole genome shotgun (WGS) entry which is preliminary data.</text>
</comment>
<sequence>MSSPFNAREILDFALLQSAAECYLDNITDISLLKERLTEGANKAHLQGKNPSDSILSSATRFTGRQIDRFTRNYEIVTHYPNDNTGFSCTLFRNKESGKYTLSFRSTEFQPRDKGGDYERDGKSAADGDISDRGFALANCQS</sequence>
<gene>
    <name evidence="2" type="ORF">QB898_11625</name>
</gene>
<protein>
    <submittedName>
        <fullName evidence="2">Uncharacterized protein</fullName>
    </submittedName>
</protein>
<dbReference type="RefSeq" id="WP_279525084.1">
    <property type="nucleotide sequence ID" value="NZ_JARVII010000032.1"/>
</dbReference>
<keyword evidence="3" id="KW-1185">Reference proteome</keyword>
<name>A0AAW6RJ21_9BURK</name>
<reference evidence="2 3" key="1">
    <citation type="submission" date="2023-04" db="EMBL/GenBank/DDBJ databases">
        <title>Ottowia paracancer sp. nov., isolated from human stomach.</title>
        <authorList>
            <person name="Song Y."/>
        </authorList>
    </citation>
    <scope>NUCLEOTIDE SEQUENCE [LARGE SCALE GENOMIC DNA]</scope>
    <source>
        <strain evidence="2 3">10c7w1</strain>
    </source>
</reference>
<dbReference type="EMBL" id="JARVII010000032">
    <property type="protein sequence ID" value="MDG9700348.1"/>
    <property type="molecule type" value="Genomic_DNA"/>
</dbReference>
<evidence type="ECO:0000313" key="2">
    <source>
        <dbReference type="EMBL" id="MDG9700348.1"/>
    </source>
</evidence>
<feature type="compositionally biased region" description="Basic and acidic residues" evidence="1">
    <location>
        <begin position="110"/>
        <end position="130"/>
    </location>
</feature>